<accession>A0A8T0XD25</accession>
<protein>
    <submittedName>
        <fullName evidence="2">Uncharacterized protein</fullName>
    </submittedName>
</protein>
<name>A0A8T0XD25_PANVG</name>
<dbReference type="EMBL" id="CM029037">
    <property type="protein sequence ID" value="KAG2655274.1"/>
    <property type="molecule type" value="Genomic_DNA"/>
</dbReference>
<comment type="caution">
    <text evidence="2">The sequence shown here is derived from an EMBL/GenBank/DDBJ whole genome shotgun (WGS) entry which is preliminary data.</text>
</comment>
<dbReference type="Proteomes" id="UP000823388">
    <property type="component" value="Chromosome 1K"/>
</dbReference>
<keyword evidence="3" id="KW-1185">Reference proteome</keyword>
<organism evidence="2 3">
    <name type="scientific">Panicum virgatum</name>
    <name type="common">Blackwell switchgrass</name>
    <dbReference type="NCBI Taxonomy" id="38727"/>
    <lineage>
        <taxon>Eukaryota</taxon>
        <taxon>Viridiplantae</taxon>
        <taxon>Streptophyta</taxon>
        <taxon>Embryophyta</taxon>
        <taxon>Tracheophyta</taxon>
        <taxon>Spermatophyta</taxon>
        <taxon>Magnoliopsida</taxon>
        <taxon>Liliopsida</taxon>
        <taxon>Poales</taxon>
        <taxon>Poaceae</taxon>
        <taxon>PACMAD clade</taxon>
        <taxon>Panicoideae</taxon>
        <taxon>Panicodae</taxon>
        <taxon>Paniceae</taxon>
        <taxon>Panicinae</taxon>
        <taxon>Panicum</taxon>
        <taxon>Panicum sect. Hiantes</taxon>
    </lineage>
</organism>
<feature type="compositionally biased region" description="Low complexity" evidence="1">
    <location>
        <begin position="97"/>
        <end position="114"/>
    </location>
</feature>
<proteinExistence type="predicted"/>
<reference evidence="2" key="1">
    <citation type="submission" date="2020-05" db="EMBL/GenBank/DDBJ databases">
        <title>WGS assembly of Panicum virgatum.</title>
        <authorList>
            <person name="Lovell J.T."/>
            <person name="Jenkins J."/>
            <person name="Shu S."/>
            <person name="Juenger T.E."/>
            <person name="Schmutz J."/>
        </authorList>
    </citation>
    <scope>NUCLEOTIDE SEQUENCE</scope>
    <source>
        <strain evidence="2">AP13</strain>
    </source>
</reference>
<gene>
    <name evidence="2" type="ORF">PVAP13_1KG001066</name>
</gene>
<evidence type="ECO:0000256" key="1">
    <source>
        <dbReference type="SAM" id="MobiDB-lite"/>
    </source>
</evidence>
<evidence type="ECO:0000313" key="3">
    <source>
        <dbReference type="Proteomes" id="UP000823388"/>
    </source>
</evidence>
<sequence length="222" mass="24092">MILVCSAGGWTFFSSVPFCSVAFRSPSSASSSTAPRLPAPSPASSPALPPAGPAPSEPAARGRGIGSRTPPSPVRVAAPTSLRQSQGDVSPPIKFLTSTHTRTSPSRRPAARSRPPSPRPWQVLEWLLLMEERRLLSRNLLGDSEGRNSFSLCARSHRSGFFFQKRCVMLSRAETPLKVTCTTIFHFVPTMGFLLPKRKDETKQVSGLVLLSIHLLRQSCSL</sequence>
<dbReference type="AlphaFoldDB" id="A0A8T0XD25"/>
<evidence type="ECO:0000313" key="2">
    <source>
        <dbReference type="EMBL" id="KAG2655274.1"/>
    </source>
</evidence>
<feature type="region of interest" description="Disordered" evidence="1">
    <location>
        <begin position="29"/>
        <end position="118"/>
    </location>
</feature>
<feature type="compositionally biased region" description="Pro residues" evidence="1">
    <location>
        <begin position="37"/>
        <end position="56"/>
    </location>
</feature>